<evidence type="ECO:0000256" key="4">
    <source>
        <dbReference type="ARBA" id="ARBA00011233"/>
    </source>
</evidence>
<dbReference type="PROSITE" id="PS00159">
    <property type="entry name" value="ALDOLASE_KDPG_KHG_1"/>
    <property type="match status" value="1"/>
</dbReference>
<dbReference type="CDD" id="cd00452">
    <property type="entry name" value="KDPG_aldolase"/>
    <property type="match status" value="1"/>
</dbReference>
<dbReference type="InterPro" id="IPR031338">
    <property type="entry name" value="KDPG/KHG_AS_2"/>
</dbReference>
<evidence type="ECO:0000256" key="5">
    <source>
        <dbReference type="ARBA" id="ARBA00013063"/>
    </source>
</evidence>
<dbReference type="PROSITE" id="PS00160">
    <property type="entry name" value="ALDOLASE_KDPG_KHG_2"/>
    <property type="match status" value="1"/>
</dbReference>
<reference evidence="9 10" key="1">
    <citation type="submission" date="2020-07" db="EMBL/GenBank/DDBJ databases">
        <authorList>
            <person name="Feng X."/>
        </authorList>
    </citation>
    <scope>NUCLEOTIDE SEQUENCE [LARGE SCALE GENOMIC DNA]</scope>
    <source>
        <strain evidence="9 10">JCM23202</strain>
    </source>
</reference>
<comment type="catalytic activity">
    <reaction evidence="1">
        <text>2-dehydro-3-deoxy-6-phospho-D-gluconate = D-glyceraldehyde 3-phosphate + pyruvate</text>
        <dbReference type="Rhea" id="RHEA:17089"/>
        <dbReference type="ChEBI" id="CHEBI:15361"/>
        <dbReference type="ChEBI" id="CHEBI:57569"/>
        <dbReference type="ChEBI" id="CHEBI:59776"/>
        <dbReference type="EC" id="4.1.2.14"/>
    </reaction>
</comment>
<name>A0A7X1E8S7_9BACT</name>
<dbReference type="EC" id="4.1.2.14" evidence="5"/>
<organism evidence="9 10">
    <name type="scientific">Pelagicoccus albus</name>
    <dbReference type="NCBI Taxonomy" id="415222"/>
    <lineage>
        <taxon>Bacteria</taxon>
        <taxon>Pseudomonadati</taxon>
        <taxon>Verrucomicrobiota</taxon>
        <taxon>Opitutia</taxon>
        <taxon>Puniceicoccales</taxon>
        <taxon>Pelagicoccaceae</taxon>
        <taxon>Pelagicoccus</taxon>
    </lineage>
</organism>
<keyword evidence="10" id="KW-1185">Reference proteome</keyword>
<dbReference type="InterPro" id="IPR013785">
    <property type="entry name" value="Aldolase_TIM"/>
</dbReference>
<evidence type="ECO:0000256" key="3">
    <source>
        <dbReference type="ARBA" id="ARBA00006906"/>
    </source>
</evidence>
<dbReference type="Gene3D" id="3.20.20.70">
    <property type="entry name" value="Aldolase class I"/>
    <property type="match status" value="1"/>
</dbReference>
<comment type="similarity">
    <text evidence="3">Belongs to the KHG/KDPG aldolase family.</text>
</comment>
<dbReference type="InterPro" id="IPR000887">
    <property type="entry name" value="Aldlse_KDPG_KHG"/>
</dbReference>
<dbReference type="AlphaFoldDB" id="A0A7X1E8S7"/>
<evidence type="ECO:0000313" key="9">
    <source>
        <dbReference type="EMBL" id="MBC2605107.1"/>
    </source>
</evidence>
<keyword evidence="6 9" id="KW-0456">Lyase</keyword>
<evidence type="ECO:0000256" key="6">
    <source>
        <dbReference type="ARBA" id="ARBA00023239"/>
    </source>
</evidence>
<protein>
    <recommendedName>
        <fullName evidence="5">2-dehydro-3-deoxy-phosphogluconate aldolase</fullName>
        <ecNumber evidence="5">4.1.2.14</ecNumber>
    </recommendedName>
</protein>
<dbReference type="EMBL" id="JACHVC010000006">
    <property type="protein sequence ID" value="MBC2605107.1"/>
    <property type="molecule type" value="Genomic_DNA"/>
</dbReference>
<proteinExistence type="inferred from homology"/>
<dbReference type="PANTHER" id="PTHR30246:SF1">
    <property type="entry name" value="2-DEHYDRO-3-DEOXY-6-PHOSPHOGALACTONATE ALDOLASE-RELATED"/>
    <property type="match status" value="1"/>
</dbReference>
<evidence type="ECO:0000256" key="7">
    <source>
        <dbReference type="ARBA" id="ARBA00023270"/>
    </source>
</evidence>
<dbReference type="Pfam" id="PF01081">
    <property type="entry name" value="Aldolase"/>
    <property type="match status" value="1"/>
</dbReference>
<keyword evidence="8" id="KW-0119">Carbohydrate metabolism</keyword>
<dbReference type="GO" id="GO:0008675">
    <property type="term" value="F:2-dehydro-3-deoxy-phosphogluconate aldolase activity"/>
    <property type="evidence" value="ECO:0007669"/>
    <property type="project" value="UniProtKB-EC"/>
</dbReference>
<dbReference type="PANTHER" id="PTHR30246">
    <property type="entry name" value="2-KETO-3-DEOXY-6-PHOSPHOGLUCONATE ALDOLASE"/>
    <property type="match status" value="1"/>
</dbReference>
<evidence type="ECO:0000256" key="8">
    <source>
        <dbReference type="ARBA" id="ARBA00023277"/>
    </source>
</evidence>
<comment type="subunit">
    <text evidence="4">Homotrimer.</text>
</comment>
<comment type="caution">
    <text evidence="9">The sequence shown here is derived from an EMBL/GenBank/DDBJ whole genome shotgun (WGS) entry which is preliminary data.</text>
</comment>
<keyword evidence="7" id="KW-0704">Schiff base</keyword>
<dbReference type="InterPro" id="IPR031337">
    <property type="entry name" value="KDPG/KHG_AS_1"/>
</dbReference>
<sequence length="216" mass="22297">MLSKEIEDQIRASGIIAVIAIEDAADAVPMAKALQKGGITAIELTLRTPAALDSIRAISKEVPEILLGAGTILTTEQVDAAKEAGASFGVAPGLNSRIIEYADKVGLPFAPGVMTPSDIERALELGCKTMKFFPSESVGGMKTLSTMAAPYKHLGISFIPLGGLNEGNMASYLTSPLVSAIGGSWLAKTDKIAAKDWDGIEAAAAKAVAIAKEAKA</sequence>
<accession>A0A7X1E8S7</accession>
<evidence type="ECO:0000313" key="10">
    <source>
        <dbReference type="Proteomes" id="UP000526501"/>
    </source>
</evidence>
<dbReference type="Proteomes" id="UP000526501">
    <property type="component" value="Unassembled WGS sequence"/>
</dbReference>
<evidence type="ECO:0000256" key="2">
    <source>
        <dbReference type="ARBA" id="ARBA00004736"/>
    </source>
</evidence>
<dbReference type="SUPFAM" id="SSF51569">
    <property type="entry name" value="Aldolase"/>
    <property type="match status" value="1"/>
</dbReference>
<comment type="pathway">
    <text evidence="2">Carbohydrate acid metabolism; 2-dehydro-3-deoxy-D-gluconate degradation; D-glyceraldehyde 3-phosphate and pyruvate from 2-dehydro-3-deoxy-D-gluconate: step 2/2.</text>
</comment>
<gene>
    <name evidence="9" type="primary">eda</name>
    <name evidence="9" type="ORF">H5P27_03535</name>
</gene>
<dbReference type="RefSeq" id="WP_185659000.1">
    <property type="nucleotide sequence ID" value="NZ_CAWPOO010000006.1"/>
</dbReference>
<dbReference type="NCBIfam" id="TIGR01182">
    <property type="entry name" value="eda"/>
    <property type="match status" value="1"/>
</dbReference>
<evidence type="ECO:0000256" key="1">
    <source>
        <dbReference type="ARBA" id="ARBA00000654"/>
    </source>
</evidence>